<reference evidence="6 7" key="1">
    <citation type="journal article" date="2011" name="Genome Biol. Evol.">
        <title>Integration of the genetic map and genome assembly of fugu facilitates insights into distinct features of genome evolution in teleosts and mammals.</title>
        <authorList>
            <person name="Kai W."/>
            <person name="Kikuchi K."/>
            <person name="Tohari S."/>
            <person name="Chew A.K."/>
            <person name="Tay A."/>
            <person name="Fujiwara A."/>
            <person name="Hosoya S."/>
            <person name="Suetake H."/>
            <person name="Naruse K."/>
            <person name="Brenner S."/>
            <person name="Suzuki Y."/>
            <person name="Venkatesh B."/>
        </authorList>
    </citation>
    <scope>NUCLEOTIDE SEQUENCE [LARGE SCALE GENOMIC DNA]</scope>
</reference>
<dbReference type="GeneTree" id="ENSGT00950000183144"/>
<gene>
    <name evidence="6" type="primary">folr</name>
</gene>
<dbReference type="Ensembl" id="ENSTRUT00000023792.3">
    <property type="protein sequence ID" value="ENSTRUP00000023694.2"/>
    <property type="gene ID" value="ENSTRUG00000009430.3"/>
</dbReference>
<dbReference type="HOGENOM" id="CLU_070826_1_1_1"/>
<keyword evidence="2 4" id="KW-0732">Signal</keyword>
<feature type="signal peptide" evidence="4">
    <location>
        <begin position="1"/>
        <end position="35"/>
    </location>
</feature>
<accession>H2TG96</accession>
<evidence type="ECO:0000313" key="7">
    <source>
        <dbReference type="Proteomes" id="UP000005226"/>
    </source>
</evidence>
<name>H2TG96_TAKRU</name>
<evidence type="ECO:0000313" key="6">
    <source>
        <dbReference type="Ensembl" id="ENSTRUP00000023694.2"/>
    </source>
</evidence>
<reference evidence="6" key="2">
    <citation type="submission" date="2025-08" db="UniProtKB">
        <authorList>
            <consortium name="Ensembl"/>
        </authorList>
    </citation>
    <scope>IDENTIFICATION</scope>
</reference>
<keyword evidence="7" id="KW-1185">Reference proteome</keyword>
<dbReference type="Proteomes" id="UP000005226">
    <property type="component" value="Chromosome 11"/>
</dbReference>
<dbReference type="OMA" id="KDDFTCK"/>
<organism evidence="6 7">
    <name type="scientific">Takifugu rubripes</name>
    <name type="common">Japanese pufferfish</name>
    <name type="synonym">Fugu rubripes</name>
    <dbReference type="NCBI Taxonomy" id="31033"/>
    <lineage>
        <taxon>Eukaryota</taxon>
        <taxon>Metazoa</taxon>
        <taxon>Chordata</taxon>
        <taxon>Craniata</taxon>
        <taxon>Vertebrata</taxon>
        <taxon>Euteleostomi</taxon>
        <taxon>Actinopterygii</taxon>
        <taxon>Neopterygii</taxon>
        <taxon>Teleostei</taxon>
        <taxon>Neoteleostei</taxon>
        <taxon>Acanthomorphata</taxon>
        <taxon>Eupercaria</taxon>
        <taxon>Tetraodontiformes</taxon>
        <taxon>Tetradontoidea</taxon>
        <taxon>Tetraodontidae</taxon>
        <taxon>Takifugu</taxon>
    </lineage>
</organism>
<dbReference type="PANTHER" id="PTHR10517">
    <property type="entry name" value="FOLATE RECEPTOR"/>
    <property type="match status" value="1"/>
</dbReference>
<dbReference type="PANTHER" id="PTHR10517:SF14">
    <property type="entry name" value="FOLATE RECEPTOR 1-RELATED"/>
    <property type="match status" value="1"/>
</dbReference>
<proteinExistence type="inferred from homology"/>
<dbReference type="Pfam" id="PF03024">
    <property type="entry name" value="Folate_rec"/>
    <property type="match status" value="1"/>
</dbReference>
<evidence type="ECO:0000256" key="2">
    <source>
        <dbReference type="ARBA" id="ARBA00022729"/>
    </source>
</evidence>
<feature type="domain" description="Folate receptor-like" evidence="5">
    <location>
        <begin position="121"/>
        <end position="296"/>
    </location>
</feature>
<evidence type="ECO:0000256" key="4">
    <source>
        <dbReference type="SAM" id="SignalP"/>
    </source>
</evidence>
<evidence type="ECO:0000259" key="5">
    <source>
        <dbReference type="Pfam" id="PF03024"/>
    </source>
</evidence>
<dbReference type="STRING" id="31033.ENSTRUP00000023694"/>
<dbReference type="InterPro" id="IPR018143">
    <property type="entry name" value="Folate_rcpt-like"/>
</dbReference>
<reference evidence="6" key="3">
    <citation type="submission" date="2025-09" db="UniProtKB">
        <authorList>
            <consortium name="Ensembl"/>
        </authorList>
    </citation>
    <scope>IDENTIFICATION</scope>
</reference>
<sequence>MLVGHMKPDRTLFRRAAYPGLVLLFLLMQFSLIHAGSIQVEPQGLRYPRKERGKKCGHDCMTRGQQNQSYANSDGVACAERVVQSFLKEIFAELSERRMWDMMILLLALSSSSFSEDKLNMCMDAKHHKKVPGPEGQLYLQCAPWRDNACCTANTSTEAHEDNSYLYNFNWNHCGAMSDECKKHFIQDTCFYECSPHLGPWIQEVDQSWRKERIFNVPLCKEDCHEWWEDCKNEFTCKSNWHTGWDWSSGINKCPADRKCRKWTEVYPTPKYMCEQIWSNSYLYTTYSKTSGRCMQLWFSGLNPNKKVAEYYINSAQQDQSFAFIMLVFLAFVQVVV</sequence>
<dbReference type="InterPro" id="IPR004269">
    <property type="entry name" value="Folate_rcpt"/>
</dbReference>
<feature type="chain" id="PRO_5017224757" evidence="4">
    <location>
        <begin position="36"/>
        <end position="337"/>
    </location>
</feature>
<protein>
    <submittedName>
        <fullName evidence="6">Folate receptor</fullName>
    </submittedName>
</protein>
<dbReference type="GO" id="GO:0038023">
    <property type="term" value="F:signaling receptor activity"/>
    <property type="evidence" value="ECO:0007669"/>
    <property type="project" value="TreeGrafter"/>
</dbReference>
<dbReference type="eggNOG" id="KOG3656">
    <property type="taxonomic scope" value="Eukaryota"/>
</dbReference>
<keyword evidence="3" id="KW-1015">Disulfide bond</keyword>
<comment type="similarity">
    <text evidence="1">Belongs to the folate receptor family.</text>
</comment>
<dbReference type="InParanoid" id="H2TG96"/>
<evidence type="ECO:0000256" key="1">
    <source>
        <dbReference type="ARBA" id="ARBA00007932"/>
    </source>
</evidence>
<evidence type="ECO:0000256" key="3">
    <source>
        <dbReference type="ARBA" id="ARBA00023157"/>
    </source>
</evidence>
<dbReference type="AlphaFoldDB" id="H2TG96"/>
<dbReference type="GO" id="GO:0009897">
    <property type="term" value="C:external side of plasma membrane"/>
    <property type="evidence" value="ECO:0007669"/>
    <property type="project" value="TreeGrafter"/>
</dbReference>